<dbReference type="GO" id="GO:0009089">
    <property type="term" value="P:lysine biosynthetic process via diaminopimelate"/>
    <property type="evidence" value="ECO:0007669"/>
    <property type="project" value="InterPro"/>
</dbReference>
<dbReference type="SUPFAM" id="SSF51735">
    <property type="entry name" value="NAD(P)-binding Rossmann-fold domains"/>
    <property type="match status" value="1"/>
</dbReference>
<proteinExistence type="predicted"/>
<dbReference type="CDD" id="cd24146">
    <property type="entry name" value="nat-AmDH_N_like"/>
    <property type="match status" value="1"/>
</dbReference>
<dbReference type="GO" id="GO:0008839">
    <property type="term" value="F:4-hydroxy-tetrahydrodipicolinate reductase"/>
    <property type="evidence" value="ECO:0007669"/>
    <property type="project" value="InterPro"/>
</dbReference>
<name>X1QUC6_9ZZZZ</name>
<keyword evidence="2" id="KW-0560">Oxidoreductase</keyword>
<gene>
    <name evidence="4" type="ORF">S06H3_53125</name>
</gene>
<organism evidence="4">
    <name type="scientific">marine sediment metagenome</name>
    <dbReference type="NCBI Taxonomy" id="412755"/>
    <lineage>
        <taxon>unclassified sequences</taxon>
        <taxon>metagenomes</taxon>
        <taxon>ecological metagenomes</taxon>
    </lineage>
</organism>
<dbReference type="InterPro" id="IPR036291">
    <property type="entry name" value="NAD(P)-bd_dom_sf"/>
</dbReference>
<accession>X1QUC6</accession>
<dbReference type="Pfam" id="PF01113">
    <property type="entry name" value="DapB_N"/>
    <property type="match status" value="1"/>
</dbReference>
<feature type="non-terminal residue" evidence="4">
    <location>
        <position position="153"/>
    </location>
</feature>
<evidence type="ECO:0000259" key="3">
    <source>
        <dbReference type="Pfam" id="PF01113"/>
    </source>
</evidence>
<evidence type="ECO:0000313" key="4">
    <source>
        <dbReference type="EMBL" id="GAI54480.1"/>
    </source>
</evidence>
<protein>
    <recommendedName>
        <fullName evidence="3">Dihydrodipicolinate reductase N-terminal domain-containing protein</fullName>
    </recommendedName>
</protein>
<feature type="domain" description="Dihydrodipicolinate reductase N-terminal" evidence="3">
    <location>
        <begin position="11"/>
        <end position="100"/>
    </location>
</feature>
<dbReference type="Gene3D" id="3.40.50.720">
    <property type="entry name" value="NAD(P)-binding Rossmann-like Domain"/>
    <property type="match status" value="1"/>
</dbReference>
<sequence>MVRKIRFVHIGLGPVGVKLCKLALEKEGVEIVGAVEKVNLGKDVGEVIGLDKKLNVALTEDINTALAAKPDIVLHSTLSSLARVREQLLPIIKAGVNIVSTCEELSYPWDKQPEIAKELDSLAKENNVTVLGTGVNPGFLMDAWPLFMTGVCQ</sequence>
<evidence type="ECO:0000256" key="2">
    <source>
        <dbReference type="ARBA" id="ARBA00023002"/>
    </source>
</evidence>
<reference evidence="4" key="1">
    <citation type="journal article" date="2014" name="Front. Microbiol.">
        <title>High frequency of phylogenetically diverse reductive dehalogenase-homologous genes in deep subseafloor sedimentary metagenomes.</title>
        <authorList>
            <person name="Kawai M."/>
            <person name="Futagami T."/>
            <person name="Toyoda A."/>
            <person name="Takaki Y."/>
            <person name="Nishi S."/>
            <person name="Hori S."/>
            <person name="Arai W."/>
            <person name="Tsubouchi T."/>
            <person name="Morono Y."/>
            <person name="Uchiyama I."/>
            <person name="Ito T."/>
            <person name="Fujiyama A."/>
            <person name="Inagaki F."/>
            <person name="Takami H."/>
        </authorList>
    </citation>
    <scope>NUCLEOTIDE SEQUENCE</scope>
    <source>
        <strain evidence="4">Expedition CK06-06</strain>
    </source>
</reference>
<comment type="caution">
    <text evidence="4">The sequence shown here is derived from an EMBL/GenBank/DDBJ whole genome shotgun (WGS) entry which is preliminary data.</text>
</comment>
<dbReference type="AlphaFoldDB" id="X1QUC6"/>
<keyword evidence="1" id="KW-0521">NADP</keyword>
<dbReference type="InterPro" id="IPR000846">
    <property type="entry name" value="DapB_N"/>
</dbReference>
<dbReference type="EMBL" id="BARV01033838">
    <property type="protein sequence ID" value="GAI54480.1"/>
    <property type="molecule type" value="Genomic_DNA"/>
</dbReference>
<evidence type="ECO:0000256" key="1">
    <source>
        <dbReference type="ARBA" id="ARBA00022857"/>
    </source>
</evidence>